<gene>
    <name evidence="7" type="ORF">RI108_15175</name>
</gene>
<evidence type="ECO:0000313" key="8">
    <source>
        <dbReference type="Proteomes" id="UP001258207"/>
    </source>
</evidence>
<dbReference type="AlphaFoldDB" id="A0AAJ6LX32"/>
<accession>A0AAJ6LX32</accession>
<dbReference type="EMBL" id="CP134081">
    <property type="protein sequence ID" value="WNC08634.1"/>
    <property type="molecule type" value="Genomic_DNA"/>
</dbReference>
<evidence type="ECO:0000256" key="1">
    <source>
        <dbReference type="ARBA" id="ARBA00022475"/>
    </source>
</evidence>
<keyword evidence="3 5" id="KW-1133">Transmembrane helix</keyword>
<name>A0AAJ6LX32_9PSED</name>
<keyword evidence="1" id="KW-1003">Cell membrane</keyword>
<reference evidence="7" key="1">
    <citation type="submission" date="2023-09" db="EMBL/GenBank/DDBJ databases">
        <title>First report of Pseudomonas coleopterorum DJ13 causing leaf spot on Rhododendron pulchrum Sweet in China.</title>
        <authorList>
            <person name="Zhang Y."/>
        </authorList>
    </citation>
    <scope>NUCLEOTIDE SEQUENCE</scope>
    <source>
        <strain evidence="7">DJ13</strain>
    </source>
</reference>
<keyword evidence="2 5" id="KW-0812">Transmembrane</keyword>
<sequence length="116" mass="12285">MRNLKKLLLVLIFLAVAAAVLIFVLENQQAVALSVLGWSSPSLPVSVFILAGVLAGMLLGPLFGWYIAASSKRRWRKQLRAKARAEQRAALATVPLDSASAAGAPAQPVTQPPAVK</sequence>
<evidence type="ECO:0000256" key="5">
    <source>
        <dbReference type="SAM" id="Phobius"/>
    </source>
</evidence>
<protein>
    <submittedName>
        <fullName evidence="7">Lipopolysaccharide assembly protein LapA domain-containing protein</fullName>
    </submittedName>
</protein>
<evidence type="ECO:0000259" key="6">
    <source>
        <dbReference type="Pfam" id="PF06305"/>
    </source>
</evidence>
<evidence type="ECO:0000256" key="2">
    <source>
        <dbReference type="ARBA" id="ARBA00022692"/>
    </source>
</evidence>
<dbReference type="GO" id="GO:0005886">
    <property type="term" value="C:plasma membrane"/>
    <property type="evidence" value="ECO:0007669"/>
    <property type="project" value="InterPro"/>
</dbReference>
<keyword evidence="4 5" id="KW-0472">Membrane</keyword>
<dbReference type="Pfam" id="PF06305">
    <property type="entry name" value="LapA_dom"/>
    <property type="match status" value="1"/>
</dbReference>
<evidence type="ECO:0000256" key="4">
    <source>
        <dbReference type="ARBA" id="ARBA00023136"/>
    </source>
</evidence>
<dbReference type="Proteomes" id="UP001258207">
    <property type="component" value="Chromosome"/>
</dbReference>
<proteinExistence type="predicted"/>
<evidence type="ECO:0000256" key="3">
    <source>
        <dbReference type="ARBA" id="ARBA00022989"/>
    </source>
</evidence>
<evidence type="ECO:0000313" key="7">
    <source>
        <dbReference type="EMBL" id="WNC08634.1"/>
    </source>
</evidence>
<feature type="transmembrane region" description="Helical" evidence="5">
    <location>
        <begin position="48"/>
        <end position="68"/>
    </location>
</feature>
<dbReference type="RefSeq" id="WP_310791430.1">
    <property type="nucleotide sequence ID" value="NZ_CP134081.1"/>
</dbReference>
<organism evidence="7 8">
    <name type="scientific">Pseudomonas coleopterorum</name>
    <dbReference type="NCBI Taxonomy" id="1605838"/>
    <lineage>
        <taxon>Bacteria</taxon>
        <taxon>Pseudomonadati</taxon>
        <taxon>Pseudomonadota</taxon>
        <taxon>Gammaproteobacteria</taxon>
        <taxon>Pseudomonadales</taxon>
        <taxon>Pseudomonadaceae</taxon>
        <taxon>Pseudomonas</taxon>
    </lineage>
</organism>
<feature type="domain" description="Lipopolysaccharide assembly protein A" evidence="6">
    <location>
        <begin position="26"/>
        <end position="88"/>
    </location>
</feature>
<dbReference type="InterPro" id="IPR010445">
    <property type="entry name" value="LapA_dom"/>
</dbReference>